<dbReference type="InterPro" id="IPR051678">
    <property type="entry name" value="AGP_Transferase"/>
</dbReference>
<dbReference type="PANTHER" id="PTHR21310">
    <property type="entry name" value="AMINOGLYCOSIDE PHOSPHOTRANSFERASE-RELATED-RELATED"/>
    <property type="match status" value="1"/>
</dbReference>
<accession>A0ABV8WVY1</accession>
<feature type="domain" description="Aminoglycoside phosphotransferase" evidence="1">
    <location>
        <begin position="46"/>
        <end position="247"/>
    </location>
</feature>
<name>A0ABV8WVY1_9BACI</name>
<organism evidence="2 3">
    <name type="scientific">Gracilibacillus xinjiangensis</name>
    <dbReference type="NCBI Taxonomy" id="1193282"/>
    <lineage>
        <taxon>Bacteria</taxon>
        <taxon>Bacillati</taxon>
        <taxon>Bacillota</taxon>
        <taxon>Bacilli</taxon>
        <taxon>Bacillales</taxon>
        <taxon>Bacillaceae</taxon>
        <taxon>Gracilibacillus</taxon>
    </lineage>
</organism>
<dbReference type="Gene3D" id="3.90.1200.10">
    <property type="match status" value="1"/>
</dbReference>
<evidence type="ECO:0000313" key="2">
    <source>
        <dbReference type="EMBL" id="MFC4403747.1"/>
    </source>
</evidence>
<dbReference type="Pfam" id="PF01636">
    <property type="entry name" value="APH"/>
    <property type="match status" value="1"/>
</dbReference>
<dbReference type="SUPFAM" id="SSF56112">
    <property type="entry name" value="Protein kinase-like (PK-like)"/>
    <property type="match status" value="1"/>
</dbReference>
<proteinExistence type="predicted"/>
<dbReference type="InterPro" id="IPR011009">
    <property type="entry name" value="Kinase-like_dom_sf"/>
</dbReference>
<evidence type="ECO:0000313" key="3">
    <source>
        <dbReference type="Proteomes" id="UP001595882"/>
    </source>
</evidence>
<keyword evidence="3" id="KW-1185">Reference proteome</keyword>
<dbReference type="EMBL" id="JBHSDT010000008">
    <property type="protein sequence ID" value="MFC4403747.1"/>
    <property type="molecule type" value="Genomic_DNA"/>
</dbReference>
<dbReference type="InterPro" id="IPR002575">
    <property type="entry name" value="Aminoglycoside_PTrfase"/>
</dbReference>
<gene>
    <name evidence="2" type="ORF">ACFOY7_11765</name>
</gene>
<dbReference type="RefSeq" id="WP_390252285.1">
    <property type="nucleotide sequence ID" value="NZ_JBHSDT010000008.1"/>
</dbReference>
<sequence length="267" mass="30388">MSSLQPIQISEIPDTIKQYAGEIHSIRFPQQGCTSDLGIIECNGISLALKRAKDPLYNAWLKKEHFVLRCLSTETTIPVPKIKKLDIDSDKTQVWLLMEFLEGRTLRTALSKETNQAVRSELIYNFGKMLHQIHSTACPKELMKEEPWLEAMLADAEYNLANYKVDGSKILLEKISSNKPKAFAPTLIHGDFTMDNVLVENGKISAVIDWAGGTYGDPRYDVSLSIRPKPGLFESENDKEMFFQGYGKKIIDNEEYEYFANGLYEFF</sequence>
<evidence type="ECO:0000259" key="1">
    <source>
        <dbReference type="Pfam" id="PF01636"/>
    </source>
</evidence>
<comment type="caution">
    <text evidence="2">The sequence shown here is derived from an EMBL/GenBank/DDBJ whole genome shotgun (WGS) entry which is preliminary data.</text>
</comment>
<dbReference type="Proteomes" id="UP001595882">
    <property type="component" value="Unassembled WGS sequence"/>
</dbReference>
<protein>
    <submittedName>
        <fullName evidence="2">Phosphotransferase family protein</fullName>
    </submittedName>
</protein>
<reference evidence="3" key="1">
    <citation type="journal article" date="2019" name="Int. J. Syst. Evol. Microbiol.">
        <title>The Global Catalogue of Microorganisms (GCM) 10K type strain sequencing project: providing services to taxonomists for standard genome sequencing and annotation.</title>
        <authorList>
            <consortium name="The Broad Institute Genomics Platform"/>
            <consortium name="The Broad Institute Genome Sequencing Center for Infectious Disease"/>
            <person name="Wu L."/>
            <person name="Ma J."/>
        </authorList>
    </citation>
    <scope>NUCLEOTIDE SEQUENCE [LARGE SCALE GENOMIC DNA]</scope>
    <source>
        <strain evidence="3">CCUG 37865</strain>
    </source>
</reference>